<gene>
    <name evidence="1" type="ORF">H9714_10400</name>
</gene>
<dbReference type="AlphaFoldDB" id="A0A9D2MD06"/>
<evidence type="ECO:0000313" key="1">
    <source>
        <dbReference type="EMBL" id="HJB57949.1"/>
    </source>
</evidence>
<reference evidence="1" key="1">
    <citation type="journal article" date="2021" name="PeerJ">
        <title>Extensive microbial diversity within the chicken gut microbiome revealed by metagenomics and culture.</title>
        <authorList>
            <person name="Gilroy R."/>
            <person name="Ravi A."/>
            <person name="Getino M."/>
            <person name="Pursley I."/>
            <person name="Horton D.L."/>
            <person name="Alikhan N.F."/>
            <person name="Baker D."/>
            <person name="Gharbi K."/>
            <person name="Hall N."/>
            <person name="Watson M."/>
            <person name="Adriaenssens E.M."/>
            <person name="Foster-Nyarko E."/>
            <person name="Jarju S."/>
            <person name="Secka A."/>
            <person name="Antonio M."/>
            <person name="Oren A."/>
            <person name="Chaudhuri R.R."/>
            <person name="La Ragione R."/>
            <person name="Hildebrand F."/>
            <person name="Pallen M.J."/>
        </authorList>
    </citation>
    <scope>NUCLEOTIDE SEQUENCE</scope>
    <source>
        <strain evidence="1">CHK189-11263</strain>
    </source>
</reference>
<protein>
    <submittedName>
        <fullName evidence="1">Uncharacterized protein</fullName>
    </submittedName>
</protein>
<name>A0A9D2MD06_9FIRM</name>
<accession>A0A9D2MD06</accession>
<dbReference type="Proteomes" id="UP000824208">
    <property type="component" value="Unassembled WGS sequence"/>
</dbReference>
<dbReference type="EMBL" id="DWYC01000088">
    <property type="protein sequence ID" value="HJB57949.1"/>
    <property type="molecule type" value="Genomic_DNA"/>
</dbReference>
<comment type="caution">
    <text evidence="1">The sequence shown here is derived from an EMBL/GenBank/DDBJ whole genome shotgun (WGS) entry which is preliminary data.</text>
</comment>
<sequence length="157" mass="17616">MGTVKGKPGYNLDAPELIGQCLRCDKPECDNCLERSAGADARRAFDRWEELIELYNAGVIYRDIGARLGVSKEKAGRLCALAVRMGLVRDRGYHVQRAPKRRARYRVRDRATGEILAEGTREECSRQLGFKGKKSFCALVTRSNQGIGARLVERMEP</sequence>
<organism evidence="1 2">
    <name type="scientific">Candidatus Flavonifractor intestinipullorum</name>
    <dbReference type="NCBI Taxonomy" id="2838587"/>
    <lineage>
        <taxon>Bacteria</taxon>
        <taxon>Bacillati</taxon>
        <taxon>Bacillota</taxon>
        <taxon>Clostridia</taxon>
        <taxon>Eubacteriales</taxon>
        <taxon>Oscillospiraceae</taxon>
        <taxon>Flavonifractor</taxon>
    </lineage>
</organism>
<proteinExistence type="predicted"/>
<reference evidence="1" key="2">
    <citation type="submission" date="2021-04" db="EMBL/GenBank/DDBJ databases">
        <authorList>
            <person name="Gilroy R."/>
        </authorList>
    </citation>
    <scope>NUCLEOTIDE SEQUENCE</scope>
    <source>
        <strain evidence="1">CHK189-11263</strain>
    </source>
</reference>
<evidence type="ECO:0000313" key="2">
    <source>
        <dbReference type="Proteomes" id="UP000824208"/>
    </source>
</evidence>